<proteinExistence type="predicted"/>
<sequence>MLVVLGRIHRLIVGKPEEIMAGLRTGTLLIVVSETRIDVARSSEAFDTASEGSKRTMTSPKQHGRALKANAEAVKTRKPKSGKRNRIGMAADSRPGEGRTANRKGSHDDTTDSSDTGSRDPGPSKGEFFMPSSERWFPQTLHERETRLQELVSHALQQMTAGQNARGRIRFSCELVVSRLTPLTRGRIIAVILVVQMSEEENLPSITSNQAKRELFRLIARNVHQLYEITDNTDRRTSRDSVRLCIIKDQIRSSTLASPSVRVTVNHIKKFFQVLNLLVTGEWDRRGHGGVRGPYVYGLRPRLEHKTTNHGSRR</sequence>
<gene>
    <name evidence="2" type="ORF">RMAR00112_LOCUS3026</name>
</gene>
<evidence type="ECO:0000313" key="2">
    <source>
        <dbReference type="EMBL" id="CAE0035080.1"/>
    </source>
</evidence>
<name>A0A7S3E849_9RHOD</name>
<feature type="compositionally biased region" description="Basic residues" evidence="1">
    <location>
        <begin position="76"/>
        <end position="86"/>
    </location>
</feature>
<feature type="region of interest" description="Disordered" evidence="1">
    <location>
        <begin position="43"/>
        <end position="132"/>
    </location>
</feature>
<dbReference type="AlphaFoldDB" id="A0A7S3E849"/>
<reference evidence="2" key="1">
    <citation type="submission" date="2021-01" db="EMBL/GenBank/DDBJ databases">
        <authorList>
            <person name="Corre E."/>
            <person name="Pelletier E."/>
            <person name="Niang G."/>
            <person name="Scheremetjew M."/>
            <person name="Finn R."/>
            <person name="Kale V."/>
            <person name="Holt S."/>
            <person name="Cochrane G."/>
            <person name="Meng A."/>
            <person name="Brown T."/>
            <person name="Cohen L."/>
        </authorList>
    </citation>
    <scope>NUCLEOTIDE SEQUENCE</scope>
    <source>
        <strain evidence="2">CCMP 769</strain>
    </source>
</reference>
<protein>
    <submittedName>
        <fullName evidence="2">Uncharacterized protein</fullName>
    </submittedName>
</protein>
<accession>A0A7S3E849</accession>
<dbReference type="EMBL" id="HBHW01004172">
    <property type="protein sequence ID" value="CAE0035080.1"/>
    <property type="molecule type" value="Transcribed_RNA"/>
</dbReference>
<evidence type="ECO:0000256" key="1">
    <source>
        <dbReference type="SAM" id="MobiDB-lite"/>
    </source>
</evidence>
<feature type="compositionally biased region" description="Low complexity" evidence="1">
    <location>
        <begin position="113"/>
        <end position="124"/>
    </location>
</feature>
<organism evidence="2">
    <name type="scientific">Rhodosorus marinus</name>
    <dbReference type="NCBI Taxonomy" id="101924"/>
    <lineage>
        <taxon>Eukaryota</taxon>
        <taxon>Rhodophyta</taxon>
        <taxon>Stylonematophyceae</taxon>
        <taxon>Stylonematales</taxon>
        <taxon>Stylonemataceae</taxon>
        <taxon>Rhodosorus</taxon>
    </lineage>
</organism>